<dbReference type="Proteomes" id="UP000241074">
    <property type="component" value="Chromosome"/>
</dbReference>
<sequence>MSTTWHLHWLGTGSAQAEDLNSASGVLERDGQPVMMIDCGESALRAFQARYGQVPMALFITHAHLDHVGGMERLYYQLIFDAERSGRCRLYVPANLLPVLQARVADYPSPLAEGGANFWDAFQVIPVSRGFWHQALWFDVFAVSHHIPQTAFGLALSGSFLWTGDTRPIPAELQRYAKAPTVIAHDCAVEGNPSHTGIEDLLATYDAEYLARIWIYHYRRDAERQVYLSRGLQVAKQGQTLALPAPEPAWTSATRAWSPAP</sequence>
<accession>A0A2P1PTT5</accession>
<evidence type="ECO:0000313" key="2">
    <source>
        <dbReference type="Proteomes" id="UP000241074"/>
    </source>
</evidence>
<name>A0A2P1PTT5_9GAMM</name>
<dbReference type="GO" id="GO:0042781">
    <property type="term" value="F:3'-tRNA processing endoribonuclease activity"/>
    <property type="evidence" value="ECO:0007669"/>
    <property type="project" value="TreeGrafter"/>
</dbReference>
<dbReference type="InterPro" id="IPR036866">
    <property type="entry name" value="RibonucZ/Hydroxyglut_hydro"/>
</dbReference>
<dbReference type="SUPFAM" id="SSF56281">
    <property type="entry name" value="Metallo-hydrolase/oxidoreductase"/>
    <property type="match status" value="1"/>
</dbReference>
<dbReference type="Gene3D" id="3.60.15.10">
    <property type="entry name" value="Ribonuclease Z/Hydroxyacylglutathione hydrolase-like"/>
    <property type="match status" value="1"/>
</dbReference>
<dbReference type="EMBL" id="CP027860">
    <property type="protein sequence ID" value="AVP98248.1"/>
    <property type="molecule type" value="Genomic_DNA"/>
</dbReference>
<organism evidence="1 2">
    <name type="scientific">Ahniella affigens</name>
    <dbReference type="NCBI Taxonomy" id="2021234"/>
    <lineage>
        <taxon>Bacteria</taxon>
        <taxon>Pseudomonadati</taxon>
        <taxon>Pseudomonadota</taxon>
        <taxon>Gammaproteobacteria</taxon>
        <taxon>Lysobacterales</taxon>
        <taxon>Rhodanobacteraceae</taxon>
        <taxon>Ahniella</taxon>
    </lineage>
</organism>
<keyword evidence="1" id="KW-0378">Hydrolase</keyword>
<protein>
    <submittedName>
        <fullName evidence="1">MBL fold metallo-hydrolase</fullName>
    </submittedName>
</protein>
<keyword evidence="2" id="KW-1185">Reference proteome</keyword>
<dbReference type="Pfam" id="PF23023">
    <property type="entry name" value="Anti-Pycsar_Apyc1"/>
    <property type="match status" value="1"/>
</dbReference>
<dbReference type="RefSeq" id="WP_106892168.1">
    <property type="nucleotide sequence ID" value="NZ_CP027860.1"/>
</dbReference>
<dbReference type="OrthoDB" id="9803916at2"/>
<dbReference type="AlphaFoldDB" id="A0A2P1PTT5"/>
<reference evidence="1 2" key="1">
    <citation type="submission" date="2018-03" db="EMBL/GenBank/DDBJ databases">
        <title>Ahniella affigens gen. nov., sp. nov., a gammaproteobacterium isolated from sandy soil near a stream.</title>
        <authorList>
            <person name="Ko Y."/>
            <person name="Kim J.-H."/>
        </authorList>
    </citation>
    <scope>NUCLEOTIDE SEQUENCE [LARGE SCALE GENOMIC DNA]</scope>
    <source>
        <strain evidence="1 2">D13</strain>
    </source>
</reference>
<evidence type="ECO:0000313" key="1">
    <source>
        <dbReference type="EMBL" id="AVP98248.1"/>
    </source>
</evidence>
<dbReference type="PANTHER" id="PTHR46018">
    <property type="entry name" value="ZINC PHOSPHODIESTERASE ELAC PROTEIN 1"/>
    <property type="match status" value="1"/>
</dbReference>
<reference evidence="1 2" key="2">
    <citation type="submission" date="2018-03" db="EMBL/GenBank/DDBJ databases">
        <authorList>
            <person name="Keele B.F."/>
        </authorList>
    </citation>
    <scope>NUCLEOTIDE SEQUENCE [LARGE SCALE GENOMIC DNA]</scope>
    <source>
        <strain evidence="1 2">D13</strain>
    </source>
</reference>
<dbReference type="KEGG" id="xba:C7S18_14060"/>
<gene>
    <name evidence="1" type="ORF">C7S18_14060</name>
</gene>
<dbReference type="PANTHER" id="PTHR46018:SF7">
    <property type="entry name" value="RIBONUCLEASE Z"/>
    <property type="match status" value="1"/>
</dbReference>
<proteinExistence type="predicted"/>